<comment type="subcellular location">
    <subcellularLocation>
        <location evidence="2">Cell projection</location>
        <location evidence="2">Cilium</location>
        <location evidence="2">Flagellum</location>
    </subcellularLocation>
    <subcellularLocation>
        <location evidence="3">Cytoplasm</location>
    </subcellularLocation>
</comment>
<dbReference type="GO" id="GO:0036157">
    <property type="term" value="C:outer dynein arm"/>
    <property type="evidence" value="ECO:0007669"/>
    <property type="project" value="InterPro"/>
</dbReference>
<evidence type="ECO:0000256" key="9">
    <source>
        <dbReference type="ARBA" id="ARBA00023273"/>
    </source>
</evidence>
<dbReference type="GO" id="GO:0036159">
    <property type="term" value="P:inner dynein arm assembly"/>
    <property type="evidence" value="ECO:0007669"/>
    <property type="project" value="TreeGrafter"/>
</dbReference>
<gene>
    <name evidence="12" type="primary">CCDC103</name>
    <name evidence="12" type="synonym">DNAAF19</name>
</gene>
<feature type="region of interest" description="Disordered" evidence="11">
    <location>
        <begin position="222"/>
        <end position="241"/>
    </location>
</feature>
<evidence type="ECO:0000256" key="1">
    <source>
        <dbReference type="ARBA" id="ARBA00004048"/>
    </source>
</evidence>
<keyword evidence="5" id="KW-0963">Cytoplasm</keyword>
<evidence type="ECO:0000256" key="4">
    <source>
        <dbReference type="ARBA" id="ARBA00011738"/>
    </source>
</evidence>
<comment type="subunit">
    <text evidence="4">Homodimer.</text>
</comment>
<keyword evidence="13" id="KW-1185">Reference proteome</keyword>
<keyword evidence="7" id="KW-0282">Flagellum</keyword>
<dbReference type="InterPro" id="IPR025986">
    <property type="entry name" value="RPAP3-like_C"/>
</dbReference>
<keyword evidence="9" id="KW-0966">Cell projection</keyword>
<dbReference type="PANTHER" id="PTHR28572:SF1">
    <property type="entry name" value="COILED-COIL DOMAIN-CONTAINING PROTEIN 103"/>
    <property type="match status" value="1"/>
</dbReference>
<dbReference type="GeneTree" id="ENSGT00390000004038"/>
<comment type="similarity">
    <text evidence="10">Belongs to the DNAAF19/PR46b family.</text>
</comment>
<evidence type="ECO:0000256" key="3">
    <source>
        <dbReference type="ARBA" id="ARBA00004496"/>
    </source>
</evidence>
<dbReference type="GO" id="GO:0007368">
    <property type="term" value="P:determination of left/right symmetry"/>
    <property type="evidence" value="ECO:0007669"/>
    <property type="project" value="TreeGrafter"/>
</dbReference>
<protein>
    <submittedName>
        <fullName evidence="12">Coiled-coil domain containing 103</fullName>
    </submittedName>
</protein>
<dbReference type="InterPro" id="IPR042422">
    <property type="entry name" value="CC103"/>
</dbReference>
<keyword evidence="6" id="KW-0970">Cilium biogenesis/degradation</keyword>
<dbReference type="AlphaFoldDB" id="A0A8C3FP99"/>
<evidence type="ECO:0000256" key="5">
    <source>
        <dbReference type="ARBA" id="ARBA00022490"/>
    </source>
</evidence>
<dbReference type="GO" id="GO:0031514">
    <property type="term" value="C:motile cilium"/>
    <property type="evidence" value="ECO:0007669"/>
    <property type="project" value="UniProtKB-SubCell"/>
</dbReference>
<dbReference type="GO" id="GO:0005576">
    <property type="term" value="C:extracellular region"/>
    <property type="evidence" value="ECO:0007669"/>
    <property type="project" value="GOC"/>
</dbReference>
<proteinExistence type="inferred from homology"/>
<dbReference type="GO" id="GO:0003351">
    <property type="term" value="P:epithelial cilium movement involved in extracellular fluid movement"/>
    <property type="evidence" value="ECO:0007669"/>
    <property type="project" value="TreeGrafter"/>
</dbReference>
<name>A0A8C3FP99_CHRPI</name>
<evidence type="ECO:0000256" key="6">
    <source>
        <dbReference type="ARBA" id="ARBA00022794"/>
    </source>
</evidence>
<sequence length="257" mass="28948">MEETGAIDFCALERELQAAVAADEKYQRENDAKFRAIHQKVASYEEFRDIVLASHLKPLEKKDKMGKKKILWNSYATQANGKQDREMELAQGWDGLPETSADFYRYWRRCLKSGQEKYQFLFQLGGKGLGRIFQADVGFGLLGEFLVVLAKHACREDREAVLQILQSLSGTKRFGLNVALLSQVEKDSCRDLFGKLQSMGRNCGADGLPEGTAEADTAALQEEENEAEREIPLRGAGQRKEADDKLIKELVKCYLVS</sequence>
<dbReference type="Proteomes" id="UP000694380">
    <property type="component" value="Unplaced"/>
</dbReference>
<evidence type="ECO:0000313" key="13">
    <source>
        <dbReference type="Proteomes" id="UP000694380"/>
    </source>
</evidence>
<evidence type="ECO:0000256" key="10">
    <source>
        <dbReference type="ARBA" id="ARBA00049986"/>
    </source>
</evidence>
<accession>A0A8C3FP99</accession>
<dbReference type="Ensembl" id="ENSCPBT00000014008.1">
    <property type="protein sequence ID" value="ENSCPBP00000011717.1"/>
    <property type="gene ID" value="ENSCPBG00000008902.1"/>
</dbReference>
<feature type="compositionally biased region" description="Basic and acidic residues" evidence="11">
    <location>
        <begin position="228"/>
        <end position="241"/>
    </location>
</feature>
<dbReference type="InterPro" id="IPR031733">
    <property type="entry name" value="Dynein_attach_N"/>
</dbReference>
<dbReference type="PANTHER" id="PTHR28572">
    <property type="entry name" value="COILED-COIL DOMAIN-CONTAINING PROTEIN 103"/>
    <property type="match status" value="1"/>
</dbReference>
<dbReference type="Pfam" id="PF13877">
    <property type="entry name" value="RPAP3_C"/>
    <property type="match status" value="1"/>
</dbReference>
<organism evidence="12 13">
    <name type="scientific">Chrysemys picta bellii</name>
    <name type="common">Western painted turtle</name>
    <name type="synonym">Emys bellii</name>
    <dbReference type="NCBI Taxonomy" id="8478"/>
    <lineage>
        <taxon>Eukaryota</taxon>
        <taxon>Metazoa</taxon>
        <taxon>Chordata</taxon>
        <taxon>Craniata</taxon>
        <taxon>Vertebrata</taxon>
        <taxon>Euteleostomi</taxon>
        <taxon>Archelosauria</taxon>
        <taxon>Testudinata</taxon>
        <taxon>Testudines</taxon>
        <taxon>Cryptodira</taxon>
        <taxon>Durocryptodira</taxon>
        <taxon>Testudinoidea</taxon>
        <taxon>Emydidae</taxon>
        <taxon>Chrysemys</taxon>
    </lineage>
</organism>
<evidence type="ECO:0000313" key="12">
    <source>
        <dbReference type="Ensembl" id="ENSCPBP00000011717.1"/>
    </source>
</evidence>
<evidence type="ECO:0000256" key="2">
    <source>
        <dbReference type="ARBA" id="ARBA00004230"/>
    </source>
</evidence>
<evidence type="ECO:0000256" key="11">
    <source>
        <dbReference type="SAM" id="MobiDB-lite"/>
    </source>
</evidence>
<evidence type="ECO:0000256" key="8">
    <source>
        <dbReference type="ARBA" id="ARBA00023069"/>
    </source>
</evidence>
<keyword evidence="8" id="KW-0969">Cilium</keyword>
<evidence type="ECO:0000256" key="7">
    <source>
        <dbReference type="ARBA" id="ARBA00022846"/>
    </source>
</evidence>
<reference evidence="12" key="1">
    <citation type="submission" date="2025-08" db="UniProtKB">
        <authorList>
            <consortium name="Ensembl"/>
        </authorList>
    </citation>
    <scope>IDENTIFICATION</scope>
</reference>
<dbReference type="Pfam" id="PF15867">
    <property type="entry name" value="Dynein_attach_N"/>
    <property type="match status" value="1"/>
</dbReference>
<comment type="function">
    <text evidence="1">Dynein-attachment factor required for cilia motility.</text>
</comment>
<reference evidence="12" key="2">
    <citation type="submission" date="2025-09" db="UniProtKB">
        <authorList>
            <consortium name="Ensembl"/>
        </authorList>
    </citation>
    <scope>IDENTIFICATION</scope>
</reference>